<dbReference type="Proteomes" id="UP000886595">
    <property type="component" value="Unassembled WGS sequence"/>
</dbReference>
<proteinExistence type="predicted"/>
<accession>A0A8X7P527</accession>
<protein>
    <submittedName>
        <fullName evidence="1">Uncharacterized protein</fullName>
    </submittedName>
</protein>
<dbReference type="EMBL" id="JAAMPC010000090">
    <property type="protein sequence ID" value="KAG2244323.1"/>
    <property type="molecule type" value="Genomic_DNA"/>
</dbReference>
<sequence>MRDKELRDLELWKTLLTTAFVFLFLHIRLDTEKIEREQANLESKGLGVLNDSFALSWIKRDRYGQIAVGS</sequence>
<reference evidence="1 2" key="1">
    <citation type="submission" date="2020-02" db="EMBL/GenBank/DDBJ databases">
        <authorList>
            <person name="Ma Q."/>
            <person name="Huang Y."/>
            <person name="Song X."/>
            <person name="Pei D."/>
        </authorList>
    </citation>
    <scope>NUCLEOTIDE SEQUENCE [LARGE SCALE GENOMIC DNA]</scope>
    <source>
        <strain evidence="1">Sxm20200214</strain>
        <tissue evidence="1">Leaf</tissue>
    </source>
</reference>
<gene>
    <name evidence="1" type="ORF">Bca52824_093823</name>
</gene>
<dbReference type="AlphaFoldDB" id="A0A8X7P527"/>
<comment type="caution">
    <text evidence="1">The sequence shown here is derived from an EMBL/GenBank/DDBJ whole genome shotgun (WGS) entry which is preliminary data.</text>
</comment>
<evidence type="ECO:0000313" key="2">
    <source>
        <dbReference type="Proteomes" id="UP000886595"/>
    </source>
</evidence>
<organism evidence="1 2">
    <name type="scientific">Brassica carinata</name>
    <name type="common">Ethiopian mustard</name>
    <name type="synonym">Abyssinian cabbage</name>
    <dbReference type="NCBI Taxonomy" id="52824"/>
    <lineage>
        <taxon>Eukaryota</taxon>
        <taxon>Viridiplantae</taxon>
        <taxon>Streptophyta</taxon>
        <taxon>Embryophyta</taxon>
        <taxon>Tracheophyta</taxon>
        <taxon>Spermatophyta</taxon>
        <taxon>Magnoliopsida</taxon>
        <taxon>eudicotyledons</taxon>
        <taxon>Gunneridae</taxon>
        <taxon>Pentapetalae</taxon>
        <taxon>rosids</taxon>
        <taxon>malvids</taxon>
        <taxon>Brassicales</taxon>
        <taxon>Brassicaceae</taxon>
        <taxon>Brassiceae</taxon>
        <taxon>Brassica</taxon>
    </lineage>
</organism>
<evidence type="ECO:0000313" key="1">
    <source>
        <dbReference type="EMBL" id="KAG2244323.1"/>
    </source>
</evidence>
<name>A0A8X7P527_BRACI</name>
<keyword evidence="2" id="KW-1185">Reference proteome</keyword>